<name>A0ABS9U5Y3_9MICC</name>
<feature type="domain" description="Response regulatory" evidence="3">
    <location>
        <begin position="10"/>
        <end position="144"/>
    </location>
</feature>
<dbReference type="Proteomes" id="UP001202922">
    <property type="component" value="Unassembled WGS sequence"/>
</dbReference>
<organism evidence="4 5">
    <name type="scientific">Sinomonas terrae</name>
    <dbReference type="NCBI Taxonomy" id="2908838"/>
    <lineage>
        <taxon>Bacteria</taxon>
        <taxon>Bacillati</taxon>
        <taxon>Actinomycetota</taxon>
        <taxon>Actinomycetes</taxon>
        <taxon>Micrococcales</taxon>
        <taxon>Micrococcaceae</taxon>
        <taxon>Sinomonas</taxon>
    </lineage>
</organism>
<protein>
    <recommendedName>
        <fullName evidence="3">Response regulatory domain-containing protein</fullName>
    </recommendedName>
</protein>
<accession>A0ABS9U5Y3</accession>
<evidence type="ECO:0000256" key="2">
    <source>
        <dbReference type="SAM" id="MobiDB-lite"/>
    </source>
</evidence>
<evidence type="ECO:0000259" key="3">
    <source>
        <dbReference type="PROSITE" id="PS50110"/>
    </source>
</evidence>
<dbReference type="PROSITE" id="PS50110">
    <property type="entry name" value="RESPONSE_REGULATORY"/>
    <property type="match status" value="1"/>
</dbReference>
<dbReference type="InterPro" id="IPR001789">
    <property type="entry name" value="Sig_transdc_resp-reg_receiver"/>
</dbReference>
<dbReference type="InterPro" id="IPR011006">
    <property type="entry name" value="CheY-like_superfamily"/>
</dbReference>
<feature type="modified residue" description="4-aspartylphosphate" evidence="1">
    <location>
        <position position="60"/>
    </location>
</feature>
<dbReference type="SUPFAM" id="SSF52172">
    <property type="entry name" value="CheY-like"/>
    <property type="match status" value="1"/>
</dbReference>
<keyword evidence="5" id="KW-1185">Reference proteome</keyword>
<keyword evidence="1" id="KW-0597">Phosphoprotein</keyword>
<proteinExistence type="predicted"/>
<sequence length="144" mass="15325">MDEESREGLLVFVLSEHGPLRRALRDLLGGEGMEVVGESASAAEALALIAELRPRVLVLDSRTPDRNPFRVLRRARDVLPTLGCVALISYPHQRPAPPAVPPGCVFVLREIANHNLPAAIRDAAAKERAPEGAPNGTATGRAGA</sequence>
<evidence type="ECO:0000313" key="5">
    <source>
        <dbReference type="Proteomes" id="UP001202922"/>
    </source>
</evidence>
<feature type="region of interest" description="Disordered" evidence="2">
    <location>
        <begin position="125"/>
        <end position="144"/>
    </location>
</feature>
<evidence type="ECO:0000256" key="1">
    <source>
        <dbReference type="PROSITE-ProRule" id="PRU00169"/>
    </source>
</evidence>
<reference evidence="4 5" key="1">
    <citation type="submission" date="2022-03" db="EMBL/GenBank/DDBJ databases">
        <title>Sinomonas sp. isolated from a soil.</title>
        <authorList>
            <person name="Han J."/>
            <person name="Kim D.-U."/>
        </authorList>
    </citation>
    <scope>NUCLEOTIDE SEQUENCE [LARGE SCALE GENOMIC DNA]</scope>
    <source>
        <strain evidence="4 5">5-5</strain>
    </source>
</reference>
<gene>
    <name evidence="4" type="ORF">L0M17_19300</name>
</gene>
<evidence type="ECO:0000313" key="4">
    <source>
        <dbReference type="EMBL" id="MCH6472085.1"/>
    </source>
</evidence>
<dbReference type="EMBL" id="JAKZBV010000001">
    <property type="protein sequence ID" value="MCH6472085.1"/>
    <property type="molecule type" value="Genomic_DNA"/>
</dbReference>
<dbReference type="RefSeq" id="WP_241055998.1">
    <property type="nucleotide sequence ID" value="NZ_JAKZBV010000001.1"/>
</dbReference>
<dbReference type="Gene3D" id="3.40.50.2300">
    <property type="match status" value="1"/>
</dbReference>
<comment type="caution">
    <text evidence="4">The sequence shown here is derived from an EMBL/GenBank/DDBJ whole genome shotgun (WGS) entry which is preliminary data.</text>
</comment>